<dbReference type="RefSeq" id="WP_038213188.1">
    <property type="nucleotide sequence ID" value="NZ_JRWM01000005.1"/>
</dbReference>
<keyword evidence="2" id="KW-1003">Cell membrane</keyword>
<dbReference type="CDD" id="cd13125">
    <property type="entry name" value="MATE_like_10"/>
    <property type="match status" value="1"/>
</dbReference>
<protein>
    <submittedName>
        <fullName evidence="7">Lipopolysaccharide biosynthesis protein</fullName>
    </submittedName>
</protein>
<dbReference type="Proteomes" id="UP000030520">
    <property type="component" value="Unassembled WGS sequence"/>
</dbReference>
<comment type="caution">
    <text evidence="7">The sequence shown here is derived from an EMBL/GenBank/DDBJ whole genome shotgun (WGS) entry which is preliminary data.</text>
</comment>
<keyword evidence="5 6" id="KW-0472">Membrane</keyword>
<feature type="transmembrane region" description="Helical" evidence="6">
    <location>
        <begin position="362"/>
        <end position="381"/>
    </location>
</feature>
<organism evidence="7 8">
    <name type="scientific">Vibrio variabilis</name>
    <dbReference type="NCBI Taxonomy" id="990271"/>
    <lineage>
        <taxon>Bacteria</taxon>
        <taxon>Pseudomonadati</taxon>
        <taxon>Pseudomonadota</taxon>
        <taxon>Gammaproteobacteria</taxon>
        <taxon>Vibrionales</taxon>
        <taxon>Vibrionaceae</taxon>
        <taxon>Vibrio</taxon>
    </lineage>
</organism>
<accession>A0ABR4YDX7</accession>
<dbReference type="InterPro" id="IPR050833">
    <property type="entry name" value="Poly_Biosynth_Transport"/>
</dbReference>
<evidence type="ECO:0000256" key="4">
    <source>
        <dbReference type="ARBA" id="ARBA00022989"/>
    </source>
</evidence>
<gene>
    <name evidence="7" type="ORF">NL53_05125</name>
</gene>
<feature type="transmembrane region" description="Helical" evidence="6">
    <location>
        <begin position="258"/>
        <end position="277"/>
    </location>
</feature>
<evidence type="ECO:0000313" key="8">
    <source>
        <dbReference type="Proteomes" id="UP000030520"/>
    </source>
</evidence>
<keyword evidence="3 6" id="KW-0812">Transmembrane</keyword>
<feature type="transmembrane region" description="Helical" evidence="6">
    <location>
        <begin position="86"/>
        <end position="105"/>
    </location>
</feature>
<dbReference type="PANTHER" id="PTHR30250">
    <property type="entry name" value="PST FAMILY PREDICTED COLANIC ACID TRANSPORTER"/>
    <property type="match status" value="1"/>
</dbReference>
<name>A0ABR4YDX7_9VIBR</name>
<feature type="transmembrane region" description="Helical" evidence="6">
    <location>
        <begin position="387"/>
        <end position="409"/>
    </location>
</feature>
<evidence type="ECO:0000256" key="5">
    <source>
        <dbReference type="ARBA" id="ARBA00023136"/>
    </source>
</evidence>
<evidence type="ECO:0000313" key="7">
    <source>
        <dbReference type="EMBL" id="KHA61695.1"/>
    </source>
</evidence>
<feature type="transmembrane region" description="Helical" evidence="6">
    <location>
        <begin position="176"/>
        <end position="194"/>
    </location>
</feature>
<feature type="transmembrane region" description="Helical" evidence="6">
    <location>
        <begin position="117"/>
        <end position="136"/>
    </location>
</feature>
<comment type="subcellular location">
    <subcellularLocation>
        <location evidence="1">Cell membrane</location>
        <topology evidence="1">Multi-pass membrane protein</topology>
    </subcellularLocation>
</comment>
<dbReference type="InterPro" id="IPR044550">
    <property type="entry name" value="WzxE"/>
</dbReference>
<evidence type="ECO:0000256" key="3">
    <source>
        <dbReference type="ARBA" id="ARBA00022692"/>
    </source>
</evidence>
<reference evidence="7 8" key="1">
    <citation type="submission" date="2014-10" db="EMBL/GenBank/DDBJ databases">
        <title>Genome sequencing of Vibrio variabilis T01.</title>
        <authorList>
            <person name="Chan K.-G."/>
            <person name="Mohamad N.I."/>
        </authorList>
    </citation>
    <scope>NUCLEOTIDE SEQUENCE [LARGE SCALE GENOMIC DNA]</scope>
    <source>
        <strain evidence="7 8">T01</strain>
    </source>
</reference>
<dbReference type="Pfam" id="PF01943">
    <property type="entry name" value="Polysacc_synt"/>
    <property type="match status" value="1"/>
</dbReference>
<keyword evidence="8" id="KW-1185">Reference proteome</keyword>
<feature type="transmembrane region" description="Helical" evidence="6">
    <location>
        <begin position="6"/>
        <end position="24"/>
    </location>
</feature>
<evidence type="ECO:0000256" key="6">
    <source>
        <dbReference type="SAM" id="Phobius"/>
    </source>
</evidence>
<feature type="transmembrane region" description="Helical" evidence="6">
    <location>
        <begin position="297"/>
        <end position="314"/>
    </location>
</feature>
<feature type="transmembrane region" description="Helical" evidence="6">
    <location>
        <begin position="217"/>
        <end position="238"/>
    </location>
</feature>
<sequence>MNLIKTSILSFVATAIKILAGLVINKAVSIFIGPTGLAAIGQFQNALGIIQTFAKGGINSGVTKYTAEYNDDMDSRRALWSTSLKLTLICTAPISIVLIFFSSYLSEYVFKTNSYSYVFVVFGFTLVLFSINQLLLSILNGLKEIRTFISINIIQSVYSLIFTTLLIVYFKLDGALVAMVTNQSIIFLIVLWKLREHKTIIVDNFNSHFDTEQSKKLLSYSLMALISAFTVPVSLMIVRDYIGENVSWDAAGYWQAMTYISTMYLMVITTALSTYYLPRLSEIKEKNELRVELKKGYLVLLPIVIVLSGLVYVLKDFVIWALFTEDFKAMRELFRWQLIGDVFKISSWLVAYLMLAKALTKMFIITEIVFAFSFALLSLLLVDKFGVVGATYAYALNYFMYLICMTILMRKHVFD</sequence>
<dbReference type="PANTHER" id="PTHR30250:SF30">
    <property type="entry name" value="LIPID III FLIPPASE"/>
    <property type="match status" value="1"/>
</dbReference>
<keyword evidence="4 6" id="KW-1133">Transmembrane helix</keyword>
<proteinExistence type="predicted"/>
<evidence type="ECO:0000256" key="2">
    <source>
        <dbReference type="ARBA" id="ARBA00022475"/>
    </source>
</evidence>
<dbReference type="InterPro" id="IPR002797">
    <property type="entry name" value="Polysacc_synth"/>
</dbReference>
<feature type="transmembrane region" description="Helical" evidence="6">
    <location>
        <begin position="148"/>
        <end position="170"/>
    </location>
</feature>
<evidence type="ECO:0000256" key="1">
    <source>
        <dbReference type="ARBA" id="ARBA00004651"/>
    </source>
</evidence>
<feature type="transmembrane region" description="Helical" evidence="6">
    <location>
        <begin position="334"/>
        <end position="355"/>
    </location>
</feature>
<dbReference type="EMBL" id="JRWM01000005">
    <property type="protein sequence ID" value="KHA61695.1"/>
    <property type="molecule type" value="Genomic_DNA"/>
</dbReference>